<evidence type="ECO:0000259" key="2">
    <source>
        <dbReference type="Pfam" id="PF07705"/>
    </source>
</evidence>
<dbReference type="InterPro" id="IPR011635">
    <property type="entry name" value="CARDB"/>
</dbReference>
<keyword evidence="1" id="KW-0732">Signal</keyword>
<feature type="chain" id="PRO_5012635568" description="CARDB domain-containing protein" evidence="1">
    <location>
        <begin position="24"/>
        <end position="321"/>
    </location>
</feature>
<organism evidence="3 4">
    <name type="scientific">Vibrio aerogenes CECT 7868</name>
    <dbReference type="NCBI Taxonomy" id="1216006"/>
    <lineage>
        <taxon>Bacteria</taxon>
        <taxon>Pseudomonadati</taxon>
        <taxon>Pseudomonadota</taxon>
        <taxon>Gammaproteobacteria</taxon>
        <taxon>Vibrionales</taxon>
        <taxon>Vibrionaceae</taxon>
        <taxon>Vibrio</taxon>
    </lineage>
</organism>
<protein>
    <recommendedName>
        <fullName evidence="2">CARDB domain-containing protein</fullName>
    </recommendedName>
</protein>
<feature type="domain" description="CARDB" evidence="2">
    <location>
        <begin position="160"/>
        <end position="258"/>
    </location>
</feature>
<feature type="signal peptide" evidence="1">
    <location>
        <begin position="1"/>
        <end position="23"/>
    </location>
</feature>
<name>A0A1M5ZQ66_9VIBR</name>
<dbReference type="RefSeq" id="WP_139281626.1">
    <property type="nucleotide sequence ID" value="NZ_FQXZ01000035.1"/>
</dbReference>
<reference evidence="3 4" key="1">
    <citation type="submission" date="2016-11" db="EMBL/GenBank/DDBJ databases">
        <authorList>
            <person name="Jaros S."/>
            <person name="Januszkiewicz K."/>
            <person name="Wedrychowicz H."/>
        </authorList>
    </citation>
    <scope>NUCLEOTIDE SEQUENCE [LARGE SCALE GENOMIC DNA]</scope>
    <source>
        <strain evidence="3 4">CECT 7868</strain>
    </source>
</reference>
<sequence>MKLKKLVSGFICFTGLFAVPALASISVNNVSVDKRVDYPSESTFNIEFGLFGSEIFVPPSAVGLYLTQDDGKSVISLGSAAAKINCGKSGLGTTLCKPQSGTRKFTADVNMLSAQNKNVLGHTCTPLEFKVLAKYSISSSLSSGVVKIGPSNPVDWLVSSGSLVPNKVSVGDKMKLKVTVSTGCSQTSGSAPKLALYMTDKNYNGLYYYGQFAGQLPNQASYTFTVPVPQLADGTYYMVMIVDPDGIVDELNEKNNAVGFKFTVSSSTSLSKEKATASEVVNLEDNASFSENFVEPQLPVTPALKVIDPDALETESLTEQE</sequence>
<evidence type="ECO:0000313" key="3">
    <source>
        <dbReference type="EMBL" id="SHI26246.1"/>
    </source>
</evidence>
<dbReference type="InterPro" id="IPR013783">
    <property type="entry name" value="Ig-like_fold"/>
</dbReference>
<dbReference type="EMBL" id="FQXZ01000035">
    <property type="protein sequence ID" value="SHI26246.1"/>
    <property type="molecule type" value="Genomic_DNA"/>
</dbReference>
<keyword evidence="4" id="KW-1185">Reference proteome</keyword>
<dbReference type="Gene3D" id="2.60.40.10">
    <property type="entry name" value="Immunoglobulins"/>
    <property type="match status" value="1"/>
</dbReference>
<dbReference type="OrthoDB" id="5852080at2"/>
<dbReference type="Pfam" id="PF07705">
    <property type="entry name" value="CARDB"/>
    <property type="match status" value="1"/>
</dbReference>
<proteinExistence type="predicted"/>
<accession>A0A1M5ZQ66</accession>
<gene>
    <name evidence="3" type="ORF">VA7868_03035</name>
</gene>
<dbReference type="Proteomes" id="UP000184608">
    <property type="component" value="Unassembled WGS sequence"/>
</dbReference>
<dbReference type="AlphaFoldDB" id="A0A1M5ZQ66"/>
<evidence type="ECO:0000313" key="4">
    <source>
        <dbReference type="Proteomes" id="UP000184608"/>
    </source>
</evidence>
<evidence type="ECO:0000256" key="1">
    <source>
        <dbReference type="SAM" id="SignalP"/>
    </source>
</evidence>
<dbReference type="STRING" id="1216006.VA7868_03035"/>